<accession>A0A9W9BWK2</accession>
<evidence type="ECO:0000256" key="2">
    <source>
        <dbReference type="SAM" id="SignalP"/>
    </source>
</evidence>
<feature type="compositionally biased region" description="Acidic residues" evidence="1">
    <location>
        <begin position="114"/>
        <end position="128"/>
    </location>
</feature>
<evidence type="ECO:0000313" key="3">
    <source>
        <dbReference type="EMBL" id="KAJ4331559.1"/>
    </source>
</evidence>
<dbReference type="AlphaFoldDB" id="A0A9W9BWK2"/>
<evidence type="ECO:0000313" key="4">
    <source>
        <dbReference type="Proteomes" id="UP001140562"/>
    </source>
</evidence>
<reference evidence="3" key="1">
    <citation type="submission" date="2022-10" db="EMBL/GenBank/DDBJ databases">
        <title>Tapping the CABI collections for fungal endophytes: first genome assemblies for Collariella, Neodidymelliopsis, Ascochyta clinopodiicola, Didymella pomorum, Didymosphaeria variabile, Neocosmospora piperis and Neocucurbitaria cava.</title>
        <authorList>
            <person name="Hill R."/>
        </authorList>
    </citation>
    <scope>NUCLEOTIDE SEQUENCE</scope>
    <source>
        <strain evidence="3">IMI 360193</strain>
    </source>
</reference>
<dbReference type="EMBL" id="JAPEUV010000145">
    <property type="protein sequence ID" value="KAJ4331559.1"/>
    <property type="molecule type" value="Genomic_DNA"/>
</dbReference>
<evidence type="ECO:0000256" key="1">
    <source>
        <dbReference type="SAM" id="MobiDB-lite"/>
    </source>
</evidence>
<gene>
    <name evidence="3" type="ORF">N0V87_009060</name>
</gene>
<feature type="region of interest" description="Disordered" evidence="1">
    <location>
        <begin position="79"/>
        <end position="135"/>
    </location>
</feature>
<dbReference type="Proteomes" id="UP001140562">
    <property type="component" value="Unassembled WGS sequence"/>
</dbReference>
<keyword evidence="2" id="KW-0732">Signal</keyword>
<feature type="chain" id="PRO_5040768154" evidence="2">
    <location>
        <begin position="25"/>
        <end position="135"/>
    </location>
</feature>
<organism evidence="3 4">
    <name type="scientific">Didymella glomerata</name>
    <dbReference type="NCBI Taxonomy" id="749621"/>
    <lineage>
        <taxon>Eukaryota</taxon>
        <taxon>Fungi</taxon>
        <taxon>Dikarya</taxon>
        <taxon>Ascomycota</taxon>
        <taxon>Pezizomycotina</taxon>
        <taxon>Dothideomycetes</taxon>
        <taxon>Pleosporomycetidae</taxon>
        <taxon>Pleosporales</taxon>
        <taxon>Pleosporineae</taxon>
        <taxon>Didymellaceae</taxon>
        <taxon>Didymella</taxon>
    </lineage>
</organism>
<proteinExistence type="predicted"/>
<sequence>MIFSASCFAPFHSVALICTTSASAWVLVGEQRKHGLMANSNKLFEPEIPGPCILKELDFKCWWGAYDNLLDFYEYELDHEDDEEDTGDSGCNSDEKEDDSTSMASAEDSNGGIGDDEASDDKGDDGDDSQPAAKP</sequence>
<keyword evidence="4" id="KW-1185">Reference proteome</keyword>
<protein>
    <submittedName>
        <fullName evidence="3">Uncharacterized protein</fullName>
    </submittedName>
</protein>
<feature type="signal peptide" evidence="2">
    <location>
        <begin position="1"/>
        <end position="24"/>
    </location>
</feature>
<comment type="caution">
    <text evidence="3">The sequence shown here is derived from an EMBL/GenBank/DDBJ whole genome shotgun (WGS) entry which is preliminary data.</text>
</comment>
<name>A0A9W9BWK2_9PLEO</name>